<keyword evidence="2" id="KW-0812">Transmembrane</keyword>
<evidence type="ECO:0000259" key="3">
    <source>
        <dbReference type="Pfam" id="PF13399"/>
    </source>
</evidence>
<evidence type="ECO:0000313" key="4">
    <source>
        <dbReference type="EMBL" id="NYG59994.1"/>
    </source>
</evidence>
<sequence length="173" mass="18302">MSSQSVKRARDERGVAFPSPLVILSIVAVAMAGIAFVATNNDSPDREMSTVSQPATSETPSPTATIAPTPKPKPKKKAAVERDKVYVEIYNKTAVKGLAGSTATKATDVGWQVVATDNWVGGNIPSATVYYPSRLKDAAKLLAKDLGIERTVPAVDPMRGDRLTVILTADYGS</sequence>
<feature type="domain" description="LytR/CpsA/Psr regulator C-terminal" evidence="3">
    <location>
        <begin position="85"/>
        <end position="171"/>
    </location>
</feature>
<dbReference type="EMBL" id="JACCAA010000001">
    <property type="protein sequence ID" value="NYG59994.1"/>
    <property type="molecule type" value="Genomic_DNA"/>
</dbReference>
<gene>
    <name evidence="4" type="ORF">BJ980_002917</name>
</gene>
<keyword evidence="2" id="KW-0472">Membrane</keyword>
<organism evidence="4 5">
    <name type="scientific">Nocardioides daedukensis</name>
    <dbReference type="NCBI Taxonomy" id="634462"/>
    <lineage>
        <taxon>Bacteria</taxon>
        <taxon>Bacillati</taxon>
        <taxon>Actinomycetota</taxon>
        <taxon>Actinomycetes</taxon>
        <taxon>Propionibacteriales</taxon>
        <taxon>Nocardioidaceae</taxon>
        <taxon>Nocardioides</taxon>
    </lineage>
</organism>
<reference evidence="4 5" key="1">
    <citation type="submission" date="2020-07" db="EMBL/GenBank/DDBJ databases">
        <title>Sequencing the genomes of 1000 actinobacteria strains.</title>
        <authorList>
            <person name="Klenk H.-P."/>
        </authorList>
    </citation>
    <scope>NUCLEOTIDE SEQUENCE [LARGE SCALE GENOMIC DNA]</scope>
    <source>
        <strain evidence="4 5">DSM 23819</strain>
    </source>
</reference>
<proteinExistence type="predicted"/>
<protein>
    <recommendedName>
        <fullName evidence="3">LytR/CpsA/Psr regulator C-terminal domain-containing protein</fullName>
    </recommendedName>
</protein>
<evidence type="ECO:0000256" key="1">
    <source>
        <dbReference type="SAM" id="MobiDB-lite"/>
    </source>
</evidence>
<dbReference type="RefSeq" id="WP_343047821.1">
    <property type="nucleotide sequence ID" value="NZ_JACCAA010000001.1"/>
</dbReference>
<accession>A0A7Y9S586</accession>
<keyword evidence="5" id="KW-1185">Reference proteome</keyword>
<feature type="compositionally biased region" description="Low complexity" evidence="1">
    <location>
        <begin position="54"/>
        <end position="68"/>
    </location>
</feature>
<evidence type="ECO:0000256" key="2">
    <source>
        <dbReference type="SAM" id="Phobius"/>
    </source>
</evidence>
<dbReference type="InterPro" id="IPR027381">
    <property type="entry name" value="LytR/CpsA/Psr_C"/>
</dbReference>
<keyword evidence="2" id="KW-1133">Transmembrane helix</keyword>
<name>A0A7Y9S586_9ACTN</name>
<evidence type="ECO:0000313" key="5">
    <source>
        <dbReference type="Proteomes" id="UP000540656"/>
    </source>
</evidence>
<comment type="caution">
    <text evidence="4">The sequence shown here is derived from an EMBL/GenBank/DDBJ whole genome shotgun (WGS) entry which is preliminary data.</text>
</comment>
<feature type="transmembrane region" description="Helical" evidence="2">
    <location>
        <begin position="21"/>
        <end position="39"/>
    </location>
</feature>
<dbReference type="AlphaFoldDB" id="A0A7Y9S586"/>
<dbReference type="Gene3D" id="3.30.70.2390">
    <property type="match status" value="1"/>
</dbReference>
<dbReference type="Pfam" id="PF13399">
    <property type="entry name" value="LytR_C"/>
    <property type="match status" value="1"/>
</dbReference>
<dbReference type="Proteomes" id="UP000540656">
    <property type="component" value="Unassembled WGS sequence"/>
</dbReference>
<feature type="region of interest" description="Disordered" evidence="1">
    <location>
        <begin position="42"/>
        <end position="78"/>
    </location>
</feature>